<feature type="domain" description="Amidohydrolase-related" evidence="6">
    <location>
        <begin position="71"/>
        <end position="411"/>
    </location>
</feature>
<feature type="binding site" evidence="5">
    <location>
        <position position="310"/>
    </location>
    <ligand>
        <name>substrate</name>
    </ligand>
</feature>
<dbReference type="Gene3D" id="2.30.40.10">
    <property type="entry name" value="Urease, subunit C, domain 1"/>
    <property type="match status" value="1"/>
</dbReference>
<dbReference type="Pfam" id="PF01979">
    <property type="entry name" value="Amidohydro_1"/>
    <property type="match status" value="1"/>
</dbReference>
<dbReference type="SUPFAM" id="SSF51556">
    <property type="entry name" value="Metallo-dependent hydrolases"/>
    <property type="match status" value="1"/>
</dbReference>
<evidence type="ECO:0000313" key="7">
    <source>
        <dbReference type="EMBL" id="NDV01334.1"/>
    </source>
</evidence>
<dbReference type="RefSeq" id="WP_163893018.1">
    <property type="nucleotide sequence ID" value="NZ_JAAFYS010000002.1"/>
</dbReference>
<sequence length="453" mass="47752">MTETPPAPQIERAFDLLIRGVDLLDVTGSGASLQRGVDIAIAGGKIAAIAPSIEPERAREVIEGEGRLAHAGFVNCHSHAAMGLFRGVAEDVTVQEWFNDHIWPMETGMDDEDVYWGALLGIAEMIACGVTTFAEHYFKMEHIARAVTDTGIRAELAPTIFSGEGEAEELAASLAFAEAWQGAAGGRIGVMLGPHSPYTCSPDFLRSVAGAARGTGLAVHLHVSETAEQVALCREQSGRTPVGLLQELGLLDGPVLAAHLAHPQDDDLQLLARAGTAVGCCPKTEMKLGAGVTPVGAMRAAGITVGLGSDGAASNNTLDILEAARLTALLEKHERRDPTALPVAEALALATSEGARAVGLEGKVGRLAEGYQADIVLRRFSRPSDRPLHDAAATLLWSAAPADIETVLVAGRPLYRDGAHLTLDLPEVLGQAQARAERLSRQATNRRMAYYPA</sequence>
<dbReference type="CDD" id="cd01298">
    <property type="entry name" value="ATZ_TRZ_like"/>
    <property type="match status" value="1"/>
</dbReference>
<comment type="similarity">
    <text evidence="1">Belongs to the metallo-dependent hydrolases superfamily. ATZ/TRZ family.</text>
</comment>
<evidence type="ECO:0000313" key="8">
    <source>
        <dbReference type="Proteomes" id="UP000474757"/>
    </source>
</evidence>
<dbReference type="HAMAP" id="MF_01281">
    <property type="entry name" value="MTA_SAH_deamin"/>
    <property type="match status" value="1"/>
</dbReference>
<dbReference type="InterPro" id="IPR006680">
    <property type="entry name" value="Amidohydro-rel"/>
</dbReference>
<comment type="catalytic activity">
    <reaction evidence="5">
        <text>S-methyl-5'-thioadenosine + H2O + H(+) = S-methyl-5'-thioinosine + NH4(+)</text>
        <dbReference type="Rhea" id="RHEA:25025"/>
        <dbReference type="ChEBI" id="CHEBI:15377"/>
        <dbReference type="ChEBI" id="CHEBI:15378"/>
        <dbReference type="ChEBI" id="CHEBI:17509"/>
        <dbReference type="ChEBI" id="CHEBI:28938"/>
        <dbReference type="ChEBI" id="CHEBI:48595"/>
        <dbReference type="EC" id="3.5.4.31"/>
    </reaction>
</comment>
<comment type="similarity">
    <text evidence="5">Belongs to the metallo-dependent hydrolases superfamily. MTA/SAH deaminase family.</text>
</comment>
<dbReference type="Gene3D" id="3.20.20.140">
    <property type="entry name" value="Metal-dependent hydrolases"/>
    <property type="match status" value="1"/>
</dbReference>
<evidence type="ECO:0000256" key="1">
    <source>
        <dbReference type="ARBA" id="ARBA00006745"/>
    </source>
</evidence>
<evidence type="ECO:0000259" key="6">
    <source>
        <dbReference type="Pfam" id="PF01979"/>
    </source>
</evidence>
<dbReference type="GO" id="GO:0090614">
    <property type="term" value="F:5'-methylthioadenosine deaminase activity"/>
    <property type="evidence" value="ECO:0007669"/>
    <property type="project" value="UniProtKB-UniRule"/>
</dbReference>
<evidence type="ECO:0000256" key="5">
    <source>
        <dbReference type="HAMAP-Rule" id="MF_01281"/>
    </source>
</evidence>
<protein>
    <recommendedName>
        <fullName evidence="5">5-methylthioadenosine/S-adenosylhomocysteine deaminase</fullName>
        <shortName evidence="5">MTA/SAH deaminase</shortName>
        <ecNumber evidence="5">3.5.4.28</ecNumber>
        <ecNumber evidence="5">3.5.4.31</ecNumber>
    </recommendedName>
</protein>
<feature type="binding site" evidence="5">
    <location>
        <position position="225"/>
    </location>
    <ligand>
        <name>substrate</name>
    </ligand>
</feature>
<dbReference type="SUPFAM" id="SSF51338">
    <property type="entry name" value="Composite domain of metallo-dependent hydrolases"/>
    <property type="match status" value="2"/>
</dbReference>
<dbReference type="PANTHER" id="PTHR43794">
    <property type="entry name" value="AMINOHYDROLASE SSNA-RELATED"/>
    <property type="match status" value="1"/>
</dbReference>
<evidence type="ECO:0000256" key="4">
    <source>
        <dbReference type="ARBA" id="ARBA00022833"/>
    </source>
</evidence>
<keyword evidence="4 5" id="KW-0862">Zinc</keyword>
<dbReference type="EMBL" id="JAAGAB010000002">
    <property type="protein sequence ID" value="NDV01334.1"/>
    <property type="molecule type" value="Genomic_DNA"/>
</dbReference>
<dbReference type="EC" id="3.5.4.28" evidence="5"/>
<dbReference type="GO" id="GO:0050270">
    <property type="term" value="F:S-adenosylhomocysteine deaminase activity"/>
    <property type="evidence" value="ECO:0007669"/>
    <property type="project" value="UniProtKB-UniRule"/>
</dbReference>
<dbReference type="GO" id="GO:0046872">
    <property type="term" value="F:metal ion binding"/>
    <property type="evidence" value="ECO:0007669"/>
    <property type="project" value="UniProtKB-KW"/>
</dbReference>
<reference evidence="7 8" key="1">
    <citation type="submission" date="2020-02" db="EMBL/GenBank/DDBJ databases">
        <title>Pseudoroseicyclus tamarix, sp. nov., isolated from offshore sediment of a Tamarix chinensis forest.</title>
        <authorList>
            <person name="Gai Y."/>
        </authorList>
    </citation>
    <scope>NUCLEOTIDE SEQUENCE [LARGE SCALE GENOMIC DNA]</scope>
    <source>
        <strain evidence="7 8">CLL3-39</strain>
    </source>
</reference>
<name>A0A6B2JYF5_9RHOB</name>
<dbReference type="InterPro" id="IPR023512">
    <property type="entry name" value="Deaminase_MtaD/DadD"/>
</dbReference>
<dbReference type="EC" id="3.5.4.31" evidence="5"/>
<dbReference type="PANTHER" id="PTHR43794:SF11">
    <property type="entry name" value="AMIDOHYDROLASE-RELATED DOMAIN-CONTAINING PROTEIN"/>
    <property type="match status" value="1"/>
</dbReference>
<feature type="binding site" evidence="5">
    <location>
        <position position="310"/>
    </location>
    <ligand>
        <name>Zn(2+)</name>
        <dbReference type="ChEBI" id="CHEBI:29105"/>
    </ligand>
</feature>
<feature type="binding site" evidence="5">
    <location>
        <position position="195"/>
    </location>
    <ligand>
        <name>substrate</name>
    </ligand>
</feature>
<keyword evidence="8" id="KW-1185">Reference proteome</keyword>
<comment type="cofactor">
    <cofactor evidence="5">
        <name>Zn(2+)</name>
        <dbReference type="ChEBI" id="CHEBI:29105"/>
    </cofactor>
    <text evidence="5">Binds 1 zinc ion per subunit.</text>
</comment>
<comment type="function">
    <text evidence="5">Catalyzes the deamination of 5-methylthioadenosine and S-adenosyl-L-homocysteine into 5-methylthioinosine and S-inosyl-L-homocysteine, respectively. Is also able to deaminate adenosine.</text>
</comment>
<dbReference type="InterPro" id="IPR032466">
    <property type="entry name" value="Metal_Hydrolase"/>
</dbReference>
<keyword evidence="3 5" id="KW-0378">Hydrolase</keyword>
<dbReference type="InterPro" id="IPR011059">
    <property type="entry name" value="Metal-dep_hydrolase_composite"/>
</dbReference>
<dbReference type="FunFam" id="3.20.20.140:FF:000014">
    <property type="entry name" value="5-methylthioadenosine/S-adenosylhomocysteine deaminase"/>
    <property type="match status" value="1"/>
</dbReference>
<feature type="binding site" evidence="5">
    <location>
        <position position="77"/>
    </location>
    <ligand>
        <name>Zn(2+)</name>
        <dbReference type="ChEBI" id="CHEBI:29105"/>
    </ligand>
</feature>
<gene>
    <name evidence="5" type="primary">mtaD</name>
    <name evidence="7" type="ORF">GZA08_10195</name>
</gene>
<feature type="binding site" evidence="5">
    <location>
        <position position="222"/>
    </location>
    <ligand>
        <name>Zn(2+)</name>
        <dbReference type="ChEBI" id="CHEBI:29105"/>
    </ligand>
</feature>
<comment type="caution">
    <text evidence="5">Lacks conserved residue(s) required for the propagation of feature annotation.</text>
</comment>
<dbReference type="Proteomes" id="UP000474757">
    <property type="component" value="Unassembled WGS sequence"/>
</dbReference>
<dbReference type="AlphaFoldDB" id="A0A6B2JYF5"/>
<keyword evidence="2 5" id="KW-0479">Metal-binding</keyword>
<organism evidence="7 8">
    <name type="scientific">Pseudoroseicyclus tamaricis</name>
    <dbReference type="NCBI Taxonomy" id="2705421"/>
    <lineage>
        <taxon>Bacteria</taxon>
        <taxon>Pseudomonadati</taxon>
        <taxon>Pseudomonadota</taxon>
        <taxon>Alphaproteobacteria</taxon>
        <taxon>Rhodobacterales</taxon>
        <taxon>Paracoccaceae</taxon>
        <taxon>Pseudoroseicyclus</taxon>
    </lineage>
</organism>
<dbReference type="InterPro" id="IPR050287">
    <property type="entry name" value="MTA/SAH_deaminase"/>
</dbReference>
<feature type="binding site" evidence="5">
    <location>
        <position position="106"/>
    </location>
    <ligand>
        <name>substrate</name>
    </ligand>
</feature>
<comment type="caution">
    <text evidence="7">The sequence shown here is derived from an EMBL/GenBank/DDBJ whole genome shotgun (WGS) entry which is preliminary data.</text>
</comment>
<evidence type="ECO:0000256" key="2">
    <source>
        <dbReference type="ARBA" id="ARBA00022723"/>
    </source>
</evidence>
<comment type="catalytic activity">
    <reaction evidence="5">
        <text>S-adenosyl-L-homocysteine + H2O + H(+) = S-inosyl-L-homocysteine + NH4(+)</text>
        <dbReference type="Rhea" id="RHEA:20716"/>
        <dbReference type="ChEBI" id="CHEBI:15377"/>
        <dbReference type="ChEBI" id="CHEBI:15378"/>
        <dbReference type="ChEBI" id="CHEBI:28938"/>
        <dbReference type="ChEBI" id="CHEBI:57856"/>
        <dbReference type="ChEBI" id="CHEBI:57985"/>
        <dbReference type="EC" id="3.5.4.28"/>
    </reaction>
</comment>
<feature type="binding site" evidence="5">
    <location>
        <position position="79"/>
    </location>
    <ligand>
        <name>Zn(2+)</name>
        <dbReference type="ChEBI" id="CHEBI:29105"/>
    </ligand>
</feature>
<accession>A0A6B2JYF5</accession>
<proteinExistence type="inferred from homology"/>
<evidence type="ECO:0000256" key="3">
    <source>
        <dbReference type="ARBA" id="ARBA00022801"/>
    </source>
</evidence>